<dbReference type="SUPFAM" id="SSF56601">
    <property type="entry name" value="beta-lactamase/transpeptidase-like"/>
    <property type="match status" value="1"/>
</dbReference>
<evidence type="ECO:0000256" key="1">
    <source>
        <dbReference type="SAM" id="SignalP"/>
    </source>
</evidence>
<evidence type="ECO:0000313" key="3">
    <source>
        <dbReference type="EMBL" id="MDG0816073.1"/>
    </source>
</evidence>
<feature type="domain" description="Penicillin-binding protein transpeptidase" evidence="2">
    <location>
        <begin position="70"/>
        <end position="290"/>
    </location>
</feature>
<dbReference type="InterPro" id="IPR001460">
    <property type="entry name" value="PCN-bd_Tpept"/>
</dbReference>
<feature type="signal peptide" evidence="1">
    <location>
        <begin position="1"/>
        <end position="19"/>
    </location>
</feature>
<organism evidence="3 4">
    <name type="scientific">Bdellovibrio svalbardensis</name>
    <dbReference type="NCBI Taxonomy" id="2972972"/>
    <lineage>
        <taxon>Bacteria</taxon>
        <taxon>Pseudomonadati</taxon>
        <taxon>Bdellovibrionota</taxon>
        <taxon>Bdellovibrionia</taxon>
        <taxon>Bdellovibrionales</taxon>
        <taxon>Pseudobdellovibrionaceae</taxon>
        <taxon>Bdellovibrio</taxon>
    </lineage>
</organism>
<comment type="caution">
    <text evidence="3">The sequence shown here is derived from an EMBL/GenBank/DDBJ whole genome shotgun (WGS) entry which is preliminary data.</text>
</comment>
<dbReference type="Pfam" id="PF00905">
    <property type="entry name" value="Transpeptidase"/>
    <property type="match status" value="1"/>
</dbReference>
<dbReference type="Gene3D" id="3.40.710.10">
    <property type="entry name" value="DD-peptidase/beta-lactamase superfamily"/>
    <property type="match status" value="1"/>
</dbReference>
<keyword evidence="4" id="KW-1185">Reference proteome</keyword>
<gene>
    <name evidence="3" type="ORF">NWE73_06845</name>
</gene>
<name>A0ABT6DGY3_9BACT</name>
<sequence>MVKLAKTFLISFVVFYSFACTSTAEKKDTTLYIPPAPPPPPQMASAFNMLTDSFADLEGCFLLFDMKLNDYVEEFNSPRCRQPTSPCSTFKVPLAVMAFDSGILKDEDSTFKWDGRKNTILAWNKDQTAKSWMQESVVWYSQRITQKLGRKKVQSYLDKFQYGNHDFSGGLTTAWLTGGPVPHENPKSSVLISGYEQVDFMKKLWTSQLPASQAAMDLTRKITFLEMTPRGFKLSGKTGSGFMPPEFKQRLGWFVAHIEGKDQEFIAVATFNDKGANDSLSGGKQAKQILIEALKAHGLY</sequence>
<accession>A0ABT6DGY3</accession>
<keyword evidence="1" id="KW-0732">Signal</keyword>
<evidence type="ECO:0000259" key="2">
    <source>
        <dbReference type="Pfam" id="PF00905"/>
    </source>
</evidence>
<dbReference type="InterPro" id="IPR012338">
    <property type="entry name" value="Beta-lactam/transpept-like"/>
</dbReference>
<dbReference type="RefSeq" id="WP_277577551.1">
    <property type="nucleotide sequence ID" value="NZ_JANRMI010000002.1"/>
</dbReference>
<dbReference type="EMBL" id="JANRMI010000002">
    <property type="protein sequence ID" value="MDG0816073.1"/>
    <property type="molecule type" value="Genomic_DNA"/>
</dbReference>
<reference evidence="3" key="1">
    <citation type="submission" date="2022-08" db="EMBL/GenBank/DDBJ databases">
        <title>Novel Bdellovibrio Species Isolated from Svalbard: Designation Bdellovibrio svalbardensis.</title>
        <authorList>
            <person name="Mitchell R.J."/>
            <person name="Choi S.Y."/>
        </authorList>
    </citation>
    <scope>NUCLEOTIDE SEQUENCE</scope>
    <source>
        <strain evidence="3">PAP01</strain>
    </source>
</reference>
<proteinExistence type="predicted"/>
<feature type="chain" id="PRO_5046822799" evidence="1">
    <location>
        <begin position="20"/>
        <end position="300"/>
    </location>
</feature>
<protein>
    <submittedName>
        <fullName evidence="3">Penicillin-binding transpeptidase domain-containing protein</fullName>
    </submittedName>
</protein>
<evidence type="ECO:0000313" key="4">
    <source>
        <dbReference type="Proteomes" id="UP001152321"/>
    </source>
</evidence>
<dbReference type="Proteomes" id="UP001152321">
    <property type="component" value="Unassembled WGS sequence"/>
</dbReference>